<proteinExistence type="predicted"/>
<dbReference type="OrthoDB" id="5767011at2"/>
<evidence type="ECO:0000313" key="2">
    <source>
        <dbReference type="Proteomes" id="UP000199698"/>
    </source>
</evidence>
<organism evidence="1 2">
    <name type="scientific">Gilliamella intestini</name>
    <dbReference type="NCBI Taxonomy" id="1798183"/>
    <lineage>
        <taxon>Bacteria</taxon>
        <taxon>Pseudomonadati</taxon>
        <taxon>Pseudomonadota</taxon>
        <taxon>Gammaproteobacteria</taxon>
        <taxon>Orbales</taxon>
        <taxon>Orbaceae</taxon>
        <taxon>Gilliamella</taxon>
    </lineage>
</organism>
<accession>A0A1C4A7E5</accession>
<name>A0A1C4A7E5_9GAMM</name>
<dbReference type="InterPro" id="IPR007922">
    <property type="entry name" value="DciA-like"/>
</dbReference>
<gene>
    <name evidence="1" type="ORF">GA0061080_100910</name>
</gene>
<dbReference type="AlphaFoldDB" id="A0A1C4A7E5"/>
<dbReference type="STRING" id="1798183.GA0061080_100910"/>
<dbReference type="RefSeq" id="WP_091121262.1">
    <property type="nucleotide sequence ID" value="NZ_FMBA01000009.1"/>
</dbReference>
<keyword evidence="2" id="KW-1185">Reference proteome</keyword>
<protein>
    <recommendedName>
        <fullName evidence="3">DUF721 domain-containing protein</fullName>
    </recommendedName>
</protein>
<dbReference type="Pfam" id="PF05258">
    <property type="entry name" value="DciA"/>
    <property type="match status" value="1"/>
</dbReference>
<evidence type="ECO:0000313" key="1">
    <source>
        <dbReference type="EMBL" id="SCB90486.1"/>
    </source>
</evidence>
<evidence type="ECO:0008006" key="3">
    <source>
        <dbReference type="Google" id="ProtNLM"/>
    </source>
</evidence>
<sequence length="153" mass="17093">MRYNEPKMLTSIVTHASCLSKIQDRTNALKTLSKVVSDLLPSPLSEQCRVANYRQGILILEVSTAGWLARLKYEQSNLISEIRKTVLPSLSSIQYLINPNIAVKLSQRQFQTSNSSLASSVMTIKSSMFLYALAENAPNKLKKQLIKLANHAK</sequence>
<reference evidence="2" key="1">
    <citation type="submission" date="2016-08" db="EMBL/GenBank/DDBJ databases">
        <authorList>
            <person name="Varghese N."/>
            <person name="Submissions Spin"/>
        </authorList>
    </citation>
    <scope>NUCLEOTIDE SEQUENCE [LARGE SCALE GENOMIC DNA]</scope>
    <source>
        <strain evidence="2">R-53144</strain>
    </source>
</reference>
<dbReference type="Proteomes" id="UP000199698">
    <property type="component" value="Unassembled WGS sequence"/>
</dbReference>
<dbReference type="EMBL" id="FMBA01000009">
    <property type="protein sequence ID" value="SCB90486.1"/>
    <property type="molecule type" value="Genomic_DNA"/>
</dbReference>